<keyword evidence="3 8" id="KW-0597">Phosphoprotein</keyword>
<name>A0ABT6BBU9_9GAMM</name>
<dbReference type="InterPro" id="IPR003661">
    <property type="entry name" value="HisK_dim/P_dom"/>
</dbReference>
<dbReference type="Pfam" id="PF07536">
    <property type="entry name" value="HWE_HK"/>
    <property type="match status" value="1"/>
</dbReference>
<dbReference type="Pfam" id="PF00072">
    <property type="entry name" value="Response_reg"/>
    <property type="match status" value="1"/>
</dbReference>
<evidence type="ECO:0000256" key="2">
    <source>
        <dbReference type="ARBA" id="ARBA00012438"/>
    </source>
</evidence>
<dbReference type="InterPro" id="IPR005467">
    <property type="entry name" value="His_kinase_dom"/>
</dbReference>
<keyword evidence="7 11" id="KW-0067">ATP-binding</keyword>
<dbReference type="InterPro" id="IPR011102">
    <property type="entry name" value="Sig_transdc_His_kinase_HWE"/>
</dbReference>
<dbReference type="Gene3D" id="3.30.565.10">
    <property type="entry name" value="Histidine kinase-like ATPase, C-terminal domain"/>
    <property type="match status" value="2"/>
</dbReference>
<feature type="modified residue" description="4-aspartylphosphate" evidence="8">
    <location>
        <position position="306"/>
    </location>
</feature>
<gene>
    <name evidence="11" type="ORF">P3W24_11385</name>
</gene>
<evidence type="ECO:0000313" key="12">
    <source>
        <dbReference type="Proteomes" id="UP001528850"/>
    </source>
</evidence>
<dbReference type="SMART" id="SM00911">
    <property type="entry name" value="HWE_HK"/>
    <property type="match status" value="1"/>
</dbReference>
<dbReference type="PANTHER" id="PTHR43547">
    <property type="entry name" value="TWO-COMPONENT HISTIDINE KINASE"/>
    <property type="match status" value="1"/>
</dbReference>
<dbReference type="InterPro" id="IPR003594">
    <property type="entry name" value="HATPase_dom"/>
</dbReference>
<dbReference type="PROSITE" id="PS50109">
    <property type="entry name" value="HIS_KIN"/>
    <property type="match status" value="1"/>
</dbReference>
<dbReference type="PRINTS" id="PR00344">
    <property type="entry name" value="BCTRLSENSOR"/>
</dbReference>
<keyword evidence="5" id="KW-0547">Nucleotide-binding</keyword>
<dbReference type="EMBL" id="JARJJS010000002">
    <property type="protein sequence ID" value="MDF4025567.1"/>
    <property type="molecule type" value="Genomic_DNA"/>
</dbReference>
<dbReference type="Gene3D" id="1.10.287.130">
    <property type="match status" value="1"/>
</dbReference>
<accession>A0ABT6BBU9</accession>
<dbReference type="EC" id="2.7.13.3" evidence="2"/>
<dbReference type="PANTHER" id="PTHR43547:SF2">
    <property type="entry name" value="HYBRID SIGNAL TRANSDUCTION HISTIDINE KINASE C"/>
    <property type="match status" value="1"/>
</dbReference>
<dbReference type="SUPFAM" id="SSF55874">
    <property type="entry name" value="ATPase domain of HSP90 chaperone/DNA topoisomerase II/histidine kinase"/>
    <property type="match status" value="2"/>
</dbReference>
<evidence type="ECO:0000256" key="4">
    <source>
        <dbReference type="ARBA" id="ARBA00022679"/>
    </source>
</evidence>
<dbReference type="SUPFAM" id="SSF47384">
    <property type="entry name" value="Homodimeric domain of signal transducing histidine kinase"/>
    <property type="match status" value="1"/>
</dbReference>
<evidence type="ECO:0000256" key="1">
    <source>
        <dbReference type="ARBA" id="ARBA00000085"/>
    </source>
</evidence>
<feature type="domain" description="Response regulatory" evidence="10">
    <location>
        <begin position="258"/>
        <end position="373"/>
    </location>
</feature>
<dbReference type="Gene3D" id="3.40.50.2300">
    <property type="match status" value="1"/>
</dbReference>
<dbReference type="InterPro" id="IPR001789">
    <property type="entry name" value="Sig_transdc_resp-reg_receiver"/>
</dbReference>
<sequence length="590" mass="63786">MLGPLERVLGGLAMDDALREPLDVAHRNALRLLRLVNTLLDFSRVEAGRMQARFEAVDLPALTVDLASTFRSACEAAGLTLSIDAPPLPEPVFVDRGMWETIVLNLLSNAFKFTWKGGIRVSLRQTADAAVVDVADTGIGIDERDQPRLFERFHRIEGAGGRTHEGSGIGLALVRELVRLHGGEVRVHSRPGLGTTFTVRLPLGSAHLPIDQIALVPTPERGGTAARAYVDEARRWLAAGDAPSRTPERIAGASVPGLVLVVDDNADMRDYVRELLIPRYDVAVAGNGAEALEAIARRRPDLVLSDVMMPGLDGFGLLKALRADPATAAIPVVLLSARAGHEATVEGLDAGADDYLVKPFTARELLARVSTHLETARLRRESADRQALLVAELQHRTRNLLGIVNAIVQQAMDRSADLPDFSRRFADRIDALARVQTLLSQSDQADAVAFDELIQSEVAALAGYADRVTLEGPTHVRLSPSIVQILALALHELATNAVKYGAFAHPDGHLTIRWHVDDDDGRTWLRMAWIERVPVGALPAASAHGTGQGRMLIEQALPYQLGAMTDFRLTPDGLLCTIALPLMSRGKLAG</sequence>
<keyword evidence="4" id="KW-0808">Transferase</keyword>
<dbReference type="SMART" id="SM00387">
    <property type="entry name" value="HATPase_c"/>
    <property type="match status" value="1"/>
</dbReference>
<dbReference type="Pfam" id="PF02518">
    <property type="entry name" value="HATPase_c"/>
    <property type="match status" value="1"/>
</dbReference>
<evidence type="ECO:0000256" key="3">
    <source>
        <dbReference type="ARBA" id="ARBA00022553"/>
    </source>
</evidence>
<evidence type="ECO:0000256" key="7">
    <source>
        <dbReference type="ARBA" id="ARBA00022840"/>
    </source>
</evidence>
<dbReference type="PROSITE" id="PS50110">
    <property type="entry name" value="RESPONSE_REGULATORY"/>
    <property type="match status" value="1"/>
</dbReference>
<dbReference type="CDD" id="cd16922">
    <property type="entry name" value="HATPase_EvgS-ArcB-TorS-like"/>
    <property type="match status" value="1"/>
</dbReference>
<dbReference type="InterPro" id="IPR011006">
    <property type="entry name" value="CheY-like_superfamily"/>
</dbReference>
<organism evidence="11 12">
    <name type="scientific">Luteibacter sahnii</name>
    <dbReference type="NCBI Taxonomy" id="3021977"/>
    <lineage>
        <taxon>Bacteria</taxon>
        <taxon>Pseudomonadati</taxon>
        <taxon>Pseudomonadota</taxon>
        <taxon>Gammaproteobacteria</taxon>
        <taxon>Lysobacterales</taxon>
        <taxon>Rhodanobacteraceae</taxon>
        <taxon>Luteibacter</taxon>
    </lineage>
</organism>
<proteinExistence type="predicted"/>
<dbReference type="InterPro" id="IPR004358">
    <property type="entry name" value="Sig_transdc_His_kin-like_C"/>
</dbReference>
<evidence type="ECO:0000259" key="10">
    <source>
        <dbReference type="PROSITE" id="PS50110"/>
    </source>
</evidence>
<keyword evidence="12" id="KW-1185">Reference proteome</keyword>
<reference evidence="11 12" key="1">
    <citation type="journal article" date="2024" name="Curr. Microbiol.">
        <title>Luteibacter sahnii sp. nov., A Novel Yellow-Colored Xanthomonadin Pigment Producing Probiotic Bacterium from Healthy Rice Seed Microbiome.</title>
        <authorList>
            <person name="Jaiswal G."/>
            <person name="Rana R."/>
            <person name="Nayak P.K."/>
            <person name="Chouhan R."/>
            <person name="Gandhi S.G."/>
            <person name="Patel H.K."/>
            <person name="Patil P.B."/>
        </authorList>
    </citation>
    <scope>NUCLEOTIDE SEQUENCE [LARGE SCALE GENOMIC DNA]</scope>
    <source>
        <strain evidence="11 12">PPL201</strain>
    </source>
</reference>
<dbReference type="CDD" id="cd00082">
    <property type="entry name" value="HisKA"/>
    <property type="match status" value="1"/>
</dbReference>
<evidence type="ECO:0000256" key="8">
    <source>
        <dbReference type="PROSITE-ProRule" id="PRU00169"/>
    </source>
</evidence>
<evidence type="ECO:0000313" key="11">
    <source>
        <dbReference type="EMBL" id="MDF4025567.1"/>
    </source>
</evidence>
<dbReference type="Proteomes" id="UP001528850">
    <property type="component" value="Unassembled WGS sequence"/>
</dbReference>
<keyword evidence="6" id="KW-0418">Kinase</keyword>
<evidence type="ECO:0000256" key="6">
    <source>
        <dbReference type="ARBA" id="ARBA00022777"/>
    </source>
</evidence>
<evidence type="ECO:0000256" key="5">
    <source>
        <dbReference type="ARBA" id="ARBA00022741"/>
    </source>
</evidence>
<dbReference type="SMART" id="SM00448">
    <property type="entry name" value="REC"/>
    <property type="match status" value="1"/>
</dbReference>
<dbReference type="GO" id="GO:0005524">
    <property type="term" value="F:ATP binding"/>
    <property type="evidence" value="ECO:0007669"/>
    <property type="project" value="UniProtKB-KW"/>
</dbReference>
<dbReference type="InterPro" id="IPR036890">
    <property type="entry name" value="HATPase_C_sf"/>
</dbReference>
<protein>
    <recommendedName>
        <fullName evidence="2">histidine kinase</fullName>
        <ecNumber evidence="2">2.7.13.3</ecNumber>
    </recommendedName>
</protein>
<comment type="catalytic activity">
    <reaction evidence="1">
        <text>ATP + protein L-histidine = ADP + protein N-phospho-L-histidine.</text>
        <dbReference type="EC" id="2.7.13.3"/>
    </reaction>
</comment>
<feature type="domain" description="Histidine kinase" evidence="9">
    <location>
        <begin position="1"/>
        <end position="205"/>
    </location>
</feature>
<dbReference type="InterPro" id="IPR036097">
    <property type="entry name" value="HisK_dim/P_sf"/>
</dbReference>
<comment type="caution">
    <text evidence="11">The sequence shown here is derived from an EMBL/GenBank/DDBJ whole genome shotgun (WGS) entry which is preliminary data.</text>
</comment>
<evidence type="ECO:0000259" key="9">
    <source>
        <dbReference type="PROSITE" id="PS50109"/>
    </source>
</evidence>
<dbReference type="SUPFAM" id="SSF52172">
    <property type="entry name" value="CheY-like"/>
    <property type="match status" value="1"/>
</dbReference>